<evidence type="ECO:0000256" key="7">
    <source>
        <dbReference type="ARBA" id="ARBA00022790"/>
    </source>
</evidence>
<dbReference type="PROSITE" id="PS50250">
    <property type="entry name" value="PCI"/>
    <property type="match status" value="1"/>
</dbReference>
<evidence type="ECO:0000256" key="8">
    <source>
        <dbReference type="ARBA" id="ARBA00023242"/>
    </source>
</evidence>
<dbReference type="PANTHER" id="PTHR10855:SF2">
    <property type="entry name" value="COP9 SIGNALOSOME COMPLEX SUBUNIT 4"/>
    <property type="match status" value="1"/>
</dbReference>
<evidence type="ECO:0000256" key="5">
    <source>
        <dbReference type="ARBA" id="ARBA00014881"/>
    </source>
</evidence>
<dbReference type="InterPro" id="IPR054559">
    <property type="entry name" value="PSMD12-CSN4-like_N"/>
</dbReference>
<dbReference type="FunFam" id="1.10.10.10:FF:000190">
    <property type="entry name" value="COP9 signalosome complex subunit 4"/>
    <property type="match status" value="1"/>
</dbReference>
<dbReference type="AlphaFoldDB" id="A0A1Y1YRR4"/>
<reference evidence="10 11" key="1">
    <citation type="submission" date="2016-07" db="EMBL/GenBank/DDBJ databases">
        <title>Pervasive Adenine N6-methylation of Active Genes in Fungi.</title>
        <authorList>
            <consortium name="DOE Joint Genome Institute"/>
            <person name="Mondo S.J."/>
            <person name="Dannebaum R.O."/>
            <person name="Kuo R.C."/>
            <person name="Labutti K."/>
            <person name="Haridas S."/>
            <person name="Kuo A."/>
            <person name="Salamov A."/>
            <person name="Ahrendt S.R."/>
            <person name="Lipzen A."/>
            <person name="Sullivan W."/>
            <person name="Andreopoulos W.B."/>
            <person name="Clum A."/>
            <person name="Lindquist E."/>
            <person name="Daum C."/>
            <person name="Ramamoorthy G.K."/>
            <person name="Gryganskyi A."/>
            <person name="Culley D."/>
            <person name="Magnuson J.K."/>
            <person name="James T.Y."/>
            <person name="O'Malley M.A."/>
            <person name="Stajich J.E."/>
            <person name="Spatafora J.W."/>
            <person name="Visel A."/>
            <person name="Grigoriev I.V."/>
        </authorList>
    </citation>
    <scope>NUCLEOTIDE SEQUENCE [LARGE SCALE GENOMIC DNA]</scope>
    <source>
        <strain evidence="10 11">CBS 115471</strain>
    </source>
</reference>
<comment type="similarity">
    <text evidence="3">Belongs to the CSN4 family.</text>
</comment>
<keyword evidence="8" id="KW-0539">Nucleus</keyword>
<evidence type="ECO:0000256" key="6">
    <source>
        <dbReference type="ARBA" id="ARBA00022490"/>
    </source>
</evidence>
<dbReference type="InterPro" id="IPR000717">
    <property type="entry name" value="PCI_dom"/>
</dbReference>
<dbReference type="Pfam" id="PF22241">
    <property type="entry name" value="PSMD12-CSN4_N"/>
    <property type="match status" value="1"/>
</dbReference>
<dbReference type="Gene3D" id="1.10.10.10">
    <property type="entry name" value="Winged helix-like DNA-binding domain superfamily/Winged helix DNA-binding domain"/>
    <property type="match status" value="1"/>
</dbReference>
<comment type="caution">
    <text evidence="10">The sequence shown here is derived from an EMBL/GenBank/DDBJ whole genome shotgun (WGS) entry which is preliminary data.</text>
</comment>
<dbReference type="GO" id="GO:0005829">
    <property type="term" value="C:cytosol"/>
    <property type="evidence" value="ECO:0007669"/>
    <property type="project" value="TreeGrafter"/>
</dbReference>
<dbReference type="InterPro" id="IPR011990">
    <property type="entry name" value="TPR-like_helical_dom_sf"/>
</dbReference>
<comment type="subunit">
    <text evidence="4">Component of the COP9 signalosome (CSN) complex.</text>
</comment>
<evidence type="ECO:0000313" key="11">
    <source>
        <dbReference type="Proteomes" id="UP000193144"/>
    </source>
</evidence>
<evidence type="ECO:0000256" key="4">
    <source>
        <dbReference type="ARBA" id="ARBA00011098"/>
    </source>
</evidence>
<proteinExistence type="inferred from homology"/>
<evidence type="ECO:0000256" key="2">
    <source>
        <dbReference type="ARBA" id="ARBA00004496"/>
    </source>
</evidence>
<sequence>MASQEVSSAIADIETASDKPARYSALLKTVLTSTGDPGANLIAYTRSLLGDSLGIVASRPLLAAFVEQFRNVKDAEVKVEVGQQVLELLAPKVVSYEEQDTQIKEILADAYEEQEDYRGSAKILQTITLDSSQRAVSNDDKAKIWIRIVRCYLEEEDPTSAFTYLNRVKNVIHSVQDKSTRLMFQLSQARIHDSQRNFLDASQAYYALSLESIVDEEERAHALSQAIVCGVLAPAGPQRARTLAKLYKDERATSVEEFSILEKMFLDRLLSPAEVKAFSSKLQPHHLAKMSDGSTVLDKAVLEHNLLGASKLYNNIGIDQLGELLGIDADKAEDSAAKMFEQGRLAGYIDQIDRLIFFEGEGSGERKTGHAERILGKELRKWDANVQGLAEEVEKVTTMIQNQYPEFYALKMVH</sequence>
<dbReference type="SUPFAM" id="SSF48452">
    <property type="entry name" value="TPR-like"/>
    <property type="match status" value="1"/>
</dbReference>
<dbReference type="Gene3D" id="1.25.40.10">
    <property type="entry name" value="Tetratricopeptide repeat domain"/>
    <property type="match status" value="1"/>
</dbReference>
<comment type="subcellular location">
    <subcellularLocation>
        <location evidence="2">Cytoplasm</location>
    </subcellularLocation>
    <subcellularLocation>
        <location evidence="1">Nucleus</location>
    </subcellularLocation>
</comment>
<name>A0A1Y1YRR4_9PLEO</name>
<dbReference type="SUPFAM" id="SSF46785">
    <property type="entry name" value="Winged helix' DNA-binding domain"/>
    <property type="match status" value="1"/>
</dbReference>
<protein>
    <recommendedName>
        <fullName evidence="5">COP9 signalosome complex subunit 4</fullName>
    </recommendedName>
</protein>
<dbReference type="GO" id="GO:0008180">
    <property type="term" value="C:COP9 signalosome"/>
    <property type="evidence" value="ECO:0007669"/>
    <property type="project" value="UniProtKB-KW"/>
</dbReference>
<keyword evidence="6" id="KW-0963">Cytoplasm</keyword>
<evidence type="ECO:0000256" key="3">
    <source>
        <dbReference type="ARBA" id="ARBA00010417"/>
    </source>
</evidence>
<organism evidence="10 11">
    <name type="scientific">Clohesyomyces aquaticus</name>
    <dbReference type="NCBI Taxonomy" id="1231657"/>
    <lineage>
        <taxon>Eukaryota</taxon>
        <taxon>Fungi</taxon>
        <taxon>Dikarya</taxon>
        <taxon>Ascomycota</taxon>
        <taxon>Pezizomycotina</taxon>
        <taxon>Dothideomycetes</taxon>
        <taxon>Pleosporomycetidae</taxon>
        <taxon>Pleosporales</taxon>
        <taxon>Lindgomycetaceae</taxon>
        <taxon>Clohesyomyces</taxon>
    </lineage>
</organism>
<dbReference type="InterPro" id="IPR036388">
    <property type="entry name" value="WH-like_DNA-bd_sf"/>
</dbReference>
<dbReference type="Proteomes" id="UP000193144">
    <property type="component" value="Unassembled WGS sequence"/>
</dbReference>
<dbReference type="PANTHER" id="PTHR10855">
    <property type="entry name" value="26S PROTEASOME NON-ATPASE REGULATORY SUBUNIT 12/COP9 SIGNALOSOME COMPLEX SUBUNIT 4"/>
    <property type="match status" value="1"/>
</dbReference>
<dbReference type="InterPro" id="IPR040134">
    <property type="entry name" value="PSMD12/CSN4"/>
</dbReference>
<evidence type="ECO:0000313" key="10">
    <source>
        <dbReference type="EMBL" id="ORY00255.1"/>
    </source>
</evidence>
<keyword evidence="11" id="KW-1185">Reference proteome</keyword>
<keyword evidence="7" id="KW-0736">Signalosome</keyword>
<dbReference type="EMBL" id="MCFA01000186">
    <property type="protein sequence ID" value="ORY00255.1"/>
    <property type="molecule type" value="Genomic_DNA"/>
</dbReference>
<dbReference type="InterPro" id="IPR036390">
    <property type="entry name" value="WH_DNA-bd_sf"/>
</dbReference>
<accession>A0A1Y1YRR4</accession>
<dbReference type="STRING" id="1231657.A0A1Y1YRR4"/>
<dbReference type="Pfam" id="PF01399">
    <property type="entry name" value="PCI"/>
    <property type="match status" value="1"/>
</dbReference>
<feature type="domain" description="PCI" evidence="9">
    <location>
        <begin position="194"/>
        <end position="363"/>
    </location>
</feature>
<dbReference type="SMART" id="SM00088">
    <property type="entry name" value="PINT"/>
    <property type="match status" value="1"/>
</dbReference>
<evidence type="ECO:0000259" key="9">
    <source>
        <dbReference type="PROSITE" id="PS50250"/>
    </source>
</evidence>
<gene>
    <name evidence="10" type="ORF">BCR34DRAFT_494787</name>
</gene>
<dbReference type="OrthoDB" id="295656at2759"/>
<evidence type="ECO:0000256" key="1">
    <source>
        <dbReference type="ARBA" id="ARBA00004123"/>
    </source>
</evidence>